<keyword evidence="2" id="KW-0802">TPR repeat</keyword>
<keyword evidence="3" id="KW-0472">Membrane</keyword>
<dbReference type="OrthoDB" id="124397at2759"/>
<keyword evidence="1" id="KW-0677">Repeat</keyword>
<dbReference type="PANTHER" id="PTHR12760">
    <property type="entry name" value="TETRATRICOPEPTIDE REPEAT PROTEIN"/>
    <property type="match status" value="1"/>
</dbReference>
<comment type="subunit">
    <text evidence="3">Component of the ER membrane protein complex (EMC).</text>
</comment>
<dbReference type="Proteomes" id="UP000799536">
    <property type="component" value="Unassembled WGS sequence"/>
</dbReference>
<dbReference type="EMBL" id="ML993979">
    <property type="protein sequence ID" value="KAF2201362.1"/>
    <property type="molecule type" value="Genomic_DNA"/>
</dbReference>
<comment type="subcellular location">
    <subcellularLocation>
        <location evidence="3">Endoplasmic reticulum membrane</location>
        <topology evidence="3">Peripheral membrane protein</topology>
        <orientation evidence="3">Cytoplasmic side</orientation>
    </subcellularLocation>
</comment>
<proteinExistence type="inferred from homology"/>
<sequence>MSQPNLLTPPAHISPQSALHLSQKAPLILSKPPTSSLPWPLSLLSSSESPETWTTYENLFYTCLQTGDDASARQILSFFSNRFSETNERVIVLRGLYEELQARNKVELEAVLKKYNQLISEDPTRFLVRKRKVAVLKSLEEMEEAIGECVRLVEESPTDVEGWAELGELYKSQNLFPQAIYCLEEVLLSCPNSWGAHATLATLHHLSSSSAPTPSIPSLTLSLRHFCRSIELNDSYLRGFYGLKVLSSELIPLLQNYNPSSRRNQHNDEEDVAPPKLETVKKLEELATGKLGEIVRRYGAGDNGWTGYEESEIAAARKLLDKEGKVVR</sequence>
<evidence type="ECO:0000256" key="2">
    <source>
        <dbReference type="ARBA" id="ARBA00022803"/>
    </source>
</evidence>
<dbReference type="InterPro" id="IPR055217">
    <property type="entry name" value="TPR_EMC2"/>
</dbReference>
<evidence type="ECO:0000313" key="6">
    <source>
        <dbReference type="Proteomes" id="UP000799536"/>
    </source>
</evidence>
<reference evidence="5" key="1">
    <citation type="journal article" date="2020" name="Stud. Mycol.">
        <title>101 Dothideomycetes genomes: a test case for predicting lifestyles and emergence of pathogens.</title>
        <authorList>
            <person name="Haridas S."/>
            <person name="Albert R."/>
            <person name="Binder M."/>
            <person name="Bloem J."/>
            <person name="Labutti K."/>
            <person name="Salamov A."/>
            <person name="Andreopoulos B."/>
            <person name="Baker S."/>
            <person name="Barry K."/>
            <person name="Bills G."/>
            <person name="Bluhm B."/>
            <person name="Cannon C."/>
            <person name="Castanera R."/>
            <person name="Culley D."/>
            <person name="Daum C."/>
            <person name="Ezra D."/>
            <person name="Gonzalez J."/>
            <person name="Henrissat B."/>
            <person name="Kuo A."/>
            <person name="Liang C."/>
            <person name="Lipzen A."/>
            <person name="Lutzoni F."/>
            <person name="Magnuson J."/>
            <person name="Mondo S."/>
            <person name="Nolan M."/>
            <person name="Ohm R."/>
            <person name="Pangilinan J."/>
            <person name="Park H.-J."/>
            <person name="Ramirez L."/>
            <person name="Alfaro M."/>
            <person name="Sun H."/>
            <person name="Tritt A."/>
            <person name="Yoshinaga Y."/>
            <person name="Zwiers L.-H."/>
            <person name="Turgeon B."/>
            <person name="Goodwin S."/>
            <person name="Spatafora J."/>
            <person name="Crous P."/>
            <person name="Grigoriev I."/>
        </authorList>
    </citation>
    <scope>NUCLEOTIDE SEQUENCE</scope>
    <source>
        <strain evidence="5">ATCC 74209</strain>
    </source>
</reference>
<evidence type="ECO:0000259" key="4">
    <source>
        <dbReference type="Pfam" id="PF22890"/>
    </source>
</evidence>
<protein>
    <recommendedName>
        <fullName evidence="3">ER membrane protein complex subunit 2</fullName>
    </recommendedName>
</protein>
<keyword evidence="6" id="KW-1185">Reference proteome</keyword>
<keyword evidence="3" id="KW-0256">Endoplasmic reticulum</keyword>
<evidence type="ECO:0000256" key="1">
    <source>
        <dbReference type="ARBA" id="ARBA00022737"/>
    </source>
</evidence>
<dbReference type="SUPFAM" id="SSF48452">
    <property type="entry name" value="TPR-like"/>
    <property type="match status" value="1"/>
</dbReference>
<dbReference type="InterPro" id="IPR039856">
    <property type="entry name" value="EMC2-like"/>
</dbReference>
<evidence type="ECO:0000313" key="5">
    <source>
        <dbReference type="EMBL" id="KAF2201362.1"/>
    </source>
</evidence>
<evidence type="ECO:0000256" key="3">
    <source>
        <dbReference type="RuleBase" id="RU367091"/>
    </source>
</evidence>
<name>A0A9P4JL56_9PLEO</name>
<comment type="caution">
    <text evidence="5">The sequence shown here is derived from an EMBL/GenBank/DDBJ whole genome shotgun (WGS) entry which is preliminary data.</text>
</comment>
<feature type="domain" description="EMC2 TPR-like" evidence="4">
    <location>
        <begin position="97"/>
        <end position="207"/>
    </location>
</feature>
<dbReference type="GO" id="GO:0072546">
    <property type="term" value="C:EMC complex"/>
    <property type="evidence" value="ECO:0007669"/>
    <property type="project" value="UniProtKB-UniRule"/>
</dbReference>
<dbReference type="AlphaFoldDB" id="A0A9P4JL56"/>
<dbReference type="Pfam" id="PF22890">
    <property type="entry name" value="TPR_EMC2"/>
    <property type="match status" value="1"/>
</dbReference>
<dbReference type="Gene3D" id="1.25.40.10">
    <property type="entry name" value="Tetratricopeptide repeat domain"/>
    <property type="match status" value="1"/>
</dbReference>
<comment type="similarity">
    <text evidence="3">Belongs to the EMC2 family.</text>
</comment>
<gene>
    <name evidence="5" type="ORF">GQ43DRAFT_394407</name>
</gene>
<organism evidence="5 6">
    <name type="scientific">Delitschia confertaspora ATCC 74209</name>
    <dbReference type="NCBI Taxonomy" id="1513339"/>
    <lineage>
        <taxon>Eukaryota</taxon>
        <taxon>Fungi</taxon>
        <taxon>Dikarya</taxon>
        <taxon>Ascomycota</taxon>
        <taxon>Pezizomycotina</taxon>
        <taxon>Dothideomycetes</taxon>
        <taxon>Pleosporomycetidae</taxon>
        <taxon>Pleosporales</taxon>
        <taxon>Delitschiaceae</taxon>
        <taxon>Delitschia</taxon>
    </lineage>
</organism>
<accession>A0A9P4JL56</accession>
<comment type="function">
    <text evidence="3">Part of the endoplasmic reticulum membrane protein complex (EMC) that enables the energy-independent insertion into endoplasmic reticulum membranes of newly synthesized membrane proteins.</text>
</comment>
<dbReference type="InterPro" id="IPR011990">
    <property type="entry name" value="TPR-like_helical_dom_sf"/>
</dbReference>